<dbReference type="SUPFAM" id="SSF46689">
    <property type="entry name" value="Homeodomain-like"/>
    <property type="match status" value="1"/>
</dbReference>
<reference evidence="4" key="1">
    <citation type="submission" date="2023-07" db="EMBL/GenBank/DDBJ databases">
        <authorList>
            <person name="Stuckert A."/>
        </authorList>
    </citation>
    <scope>NUCLEOTIDE SEQUENCE</scope>
</reference>
<dbReference type="CDD" id="cd00090">
    <property type="entry name" value="HTH_ARSR"/>
    <property type="match status" value="1"/>
</dbReference>
<dbReference type="InterPro" id="IPR058912">
    <property type="entry name" value="HTH_animal"/>
</dbReference>
<evidence type="ECO:0000313" key="5">
    <source>
        <dbReference type="Proteomes" id="UP001176940"/>
    </source>
</evidence>
<protein>
    <recommendedName>
        <fullName evidence="6">Reverse transcriptase domain-containing protein</fullName>
    </recommendedName>
</protein>
<dbReference type="PANTHER" id="PTHR21301:SF12">
    <property type="match status" value="1"/>
</dbReference>
<feature type="domain" description="Reverse transcriptase" evidence="3">
    <location>
        <begin position="551"/>
        <end position="799"/>
    </location>
</feature>
<proteinExistence type="predicted"/>
<evidence type="ECO:0000256" key="1">
    <source>
        <dbReference type="SAM" id="MobiDB-lite"/>
    </source>
</evidence>
<dbReference type="PANTHER" id="PTHR21301">
    <property type="entry name" value="REVERSE TRANSCRIPTASE"/>
    <property type="match status" value="1"/>
</dbReference>
<comment type="caution">
    <text evidence="4">The sequence shown here is derived from an EMBL/GenBank/DDBJ whole genome shotgun (WGS) entry which is preliminary data.</text>
</comment>
<accession>A0ABN9M823</accession>
<dbReference type="Gene3D" id="3.30.420.10">
    <property type="entry name" value="Ribonuclease H-like superfamily/Ribonuclease H"/>
    <property type="match status" value="1"/>
</dbReference>
<dbReference type="Gene3D" id="3.40.1440.10">
    <property type="entry name" value="GIY-YIG endonuclease"/>
    <property type="match status" value="1"/>
</dbReference>
<dbReference type="CDD" id="cd10442">
    <property type="entry name" value="GIY-YIG_PLEs"/>
    <property type="match status" value="1"/>
</dbReference>
<dbReference type="Pfam" id="PF26215">
    <property type="entry name" value="HTH_animal"/>
    <property type="match status" value="1"/>
</dbReference>
<dbReference type="PROSITE" id="PS50164">
    <property type="entry name" value="GIY_YIG"/>
    <property type="match status" value="1"/>
</dbReference>
<gene>
    <name evidence="4" type="ORF">RIMI_LOCUS15393402</name>
</gene>
<sequence length="1102" mass="126717">MGKTSDLTDVKKAIIDTLKQEGKTQKEISQQIGCSQSAVSRHLNGKSVGRKQCGRKRCTTRRGDRTLRKIVEKDRFQTLGNLRKQWTESGVETSRATVHRRVQEMGYRCRIPQGRVNAASYQEILEHFMLPSAEMLYGDEDFIFQHDLAPAHSAKTTEETSNIIALSKVPSDFLKIPPCEIRGRDWERELRRCTNLELHGATLTEYLKAQRIPRGLRVSLRPTLFSNSTEFCTKFELILNKCSFDLMVLTLEHLHKEISTTQEQIKNLESQLSSTISVDEFNSLKKKIDSNISLHRRDIELKKRTKFQRDLEDYELNRVYQWQDKSTSRKPSRQEGYHSSVDYTTSDSDPERPGRYPNPGVAEHSALQKGLSFCPSYKHNTFQMDMDLQKFYRSLRLKLHFADTDHATPANLQAMAPIGITAASLGLRDKSTYQPPKGSHPLETFIQFVDKSFQKLRNDTDRGRIHYPSNLSVTERQALTSLKQEKDIIIKPADKGGAIVVMDKTLYKNEVYRQLSDTTTYKKLSYNPTQTIQDVIRTTLDGFQTRGILDCKTRAFLTKKHPITPVIYILPKIHKCLHNPPGRPIVASTDSILAPISIYLEKILTPLIRNTTSFLLDTGAFLETVRNISPVPPDAYLVSFDVKDLYTSIPHTNGIQSVRWLLTTNHMNPDLSDLCCELLSIVLNNNFFLFEDTYYLQIKGSAMGSNMAPPYANAYMAHYEDTSIYTQDLFRSHALTWKRYIDDVFCVWGGDLRTLQAFFQVLRTSWPGLDFTMTYDTHQISFLDTLVIKDDNGNLSTDLYSKPTDRNSLLHYSSFHPKNMIKSIPKSQLNRVSKIVSDPATKDLRTTEMRSKFRERGYPPRILDTAQTNSTTRDRISATSRIPFVHQYHPAAYKLHRTIRQHWHILQEAYPTIQEFQHPFLPCFKRPRNIKDNLVRADIGPTHSGPTQRFLANPKTGTFPCLSCNQCNNVLRGNTIHHPHTGKRYPINNFFTCDTNYAVYLIKCPCGLLYVGETTQSVKSRISKHKSTIRCKNLMLPLPSHFIEKGHNLSQLRFQIIEQVTPPRRGGDRVTILKRREAYWIHELNTLSPKGLNRDYELMSFI</sequence>
<name>A0ABN9M823_9NEOB</name>
<dbReference type="InterPro" id="IPR036397">
    <property type="entry name" value="RNaseH_sf"/>
</dbReference>
<organism evidence="4 5">
    <name type="scientific">Ranitomeya imitator</name>
    <name type="common">mimic poison frog</name>
    <dbReference type="NCBI Taxonomy" id="111125"/>
    <lineage>
        <taxon>Eukaryota</taxon>
        <taxon>Metazoa</taxon>
        <taxon>Chordata</taxon>
        <taxon>Craniata</taxon>
        <taxon>Vertebrata</taxon>
        <taxon>Euteleostomi</taxon>
        <taxon>Amphibia</taxon>
        <taxon>Batrachia</taxon>
        <taxon>Anura</taxon>
        <taxon>Neobatrachia</taxon>
        <taxon>Hyloidea</taxon>
        <taxon>Dendrobatidae</taxon>
        <taxon>Dendrobatinae</taxon>
        <taxon>Ranitomeya</taxon>
    </lineage>
</organism>
<evidence type="ECO:0000259" key="3">
    <source>
        <dbReference type="PROSITE" id="PS50878"/>
    </source>
</evidence>
<dbReference type="InterPro" id="IPR035901">
    <property type="entry name" value="GIY-YIG_endonuc_sf"/>
</dbReference>
<keyword evidence="5" id="KW-1185">Reference proteome</keyword>
<dbReference type="Gene3D" id="1.10.10.60">
    <property type="entry name" value="Homeodomain-like"/>
    <property type="match status" value="1"/>
</dbReference>
<evidence type="ECO:0000313" key="4">
    <source>
        <dbReference type="EMBL" id="CAJ0956138.1"/>
    </source>
</evidence>
<dbReference type="EMBL" id="CAUEEQ010041341">
    <property type="protein sequence ID" value="CAJ0956138.1"/>
    <property type="molecule type" value="Genomic_DNA"/>
</dbReference>
<dbReference type="PROSITE" id="PS50878">
    <property type="entry name" value="RT_POL"/>
    <property type="match status" value="1"/>
</dbReference>
<feature type="domain" description="GIY-YIG" evidence="2">
    <location>
        <begin position="995"/>
        <end position="1094"/>
    </location>
</feature>
<dbReference type="InterPro" id="IPR000305">
    <property type="entry name" value="GIY-YIG_endonuc"/>
</dbReference>
<evidence type="ECO:0008006" key="6">
    <source>
        <dbReference type="Google" id="ProtNLM"/>
    </source>
</evidence>
<dbReference type="Proteomes" id="UP001176940">
    <property type="component" value="Unassembled WGS sequence"/>
</dbReference>
<dbReference type="InterPro" id="IPR000477">
    <property type="entry name" value="RT_dom"/>
</dbReference>
<feature type="region of interest" description="Disordered" evidence="1">
    <location>
        <begin position="324"/>
        <end position="362"/>
    </location>
</feature>
<evidence type="ECO:0000259" key="2">
    <source>
        <dbReference type="PROSITE" id="PS50164"/>
    </source>
</evidence>
<dbReference type="InterPro" id="IPR009057">
    <property type="entry name" value="Homeodomain-like_sf"/>
</dbReference>
<dbReference type="InterPro" id="IPR011991">
    <property type="entry name" value="ArsR-like_HTH"/>
</dbReference>